<dbReference type="GO" id="GO:0016998">
    <property type="term" value="P:cell wall macromolecule catabolic process"/>
    <property type="evidence" value="ECO:0007669"/>
    <property type="project" value="InterPro"/>
</dbReference>
<dbReference type="InterPro" id="IPR023346">
    <property type="entry name" value="Lysozyme-like_dom_sf"/>
</dbReference>
<accession>A0A8G0P7I0</accession>
<dbReference type="CDD" id="cd00737">
    <property type="entry name" value="lyz_endolysin_autolysin"/>
    <property type="match status" value="1"/>
</dbReference>
<dbReference type="Pfam" id="PF00959">
    <property type="entry name" value="Phage_lysozyme"/>
    <property type="match status" value="1"/>
</dbReference>
<dbReference type="SUPFAM" id="SSF53955">
    <property type="entry name" value="Lysozyme-like"/>
    <property type="match status" value="1"/>
</dbReference>
<keyword evidence="2 4" id="KW-0081">Bacteriolytic enzyme</keyword>
<evidence type="ECO:0000256" key="3">
    <source>
        <dbReference type="ARBA" id="ARBA00023200"/>
    </source>
</evidence>
<dbReference type="InterPro" id="IPR023347">
    <property type="entry name" value="Lysozyme_dom_sf"/>
</dbReference>
<dbReference type="InterPro" id="IPR051018">
    <property type="entry name" value="Bacteriophage_GH24"/>
</dbReference>
<gene>
    <name evidence="5" type="ORF">JJC05_13955</name>
</gene>
<dbReference type="EMBL" id="CP067378">
    <property type="protein sequence ID" value="QYS90197.1"/>
    <property type="molecule type" value="Genomic_DNA"/>
</dbReference>
<dbReference type="EC" id="3.2.1.17" evidence="4"/>
<organism evidence="5">
    <name type="scientific">Flavobacterium columnare</name>
    <dbReference type="NCBI Taxonomy" id="996"/>
    <lineage>
        <taxon>Bacteria</taxon>
        <taxon>Pseudomonadati</taxon>
        <taxon>Bacteroidota</taxon>
        <taxon>Flavobacteriia</taxon>
        <taxon>Flavobacteriales</taxon>
        <taxon>Flavobacteriaceae</taxon>
        <taxon>Flavobacterium</taxon>
    </lineage>
</organism>
<dbReference type="GO" id="GO:0031640">
    <property type="term" value="P:killing of cells of another organism"/>
    <property type="evidence" value="ECO:0007669"/>
    <property type="project" value="UniProtKB-KW"/>
</dbReference>
<dbReference type="GO" id="GO:0009253">
    <property type="term" value="P:peptidoglycan catabolic process"/>
    <property type="evidence" value="ECO:0007669"/>
    <property type="project" value="InterPro"/>
</dbReference>
<evidence type="ECO:0000256" key="4">
    <source>
        <dbReference type="RuleBase" id="RU003788"/>
    </source>
</evidence>
<sequence length="108" mass="12529">MQKGITKEKASELFKLRLPEFEKAVQRDVTVPLYQYEFDALVSFLFNCGENFFVKKKAPKLHKHLLNKEYENAAEEMLDVTSGGLSGLVKRRKAENNMFLNNIYNSTH</sequence>
<dbReference type="KEGG" id="fdv:JJC05_13955"/>
<keyword evidence="1 4" id="KW-0929">Antimicrobial</keyword>
<evidence type="ECO:0000256" key="2">
    <source>
        <dbReference type="ARBA" id="ARBA00022638"/>
    </source>
</evidence>
<proteinExistence type="inferred from homology"/>
<name>A0A8G0P7I0_9FLAO</name>
<dbReference type="PANTHER" id="PTHR38107:SF3">
    <property type="entry name" value="LYSOZYME RRRD-RELATED"/>
    <property type="match status" value="1"/>
</dbReference>
<dbReference type="Gene3D" id="1.10.530.40">
    <property type="match status" value="1"/>
</dbReference>
<dbReference type="InterPro" id="IPR002196">
    <property type="entry name" value="Glyco_hydro_24"/>
</dbReference>
<keyword evidence="3" id="KW-1035">Host cytoplasm</keyword>
<dbReference type="PANTHER" id="PTHR38107">
    <property type="match status" value="1"/>
</dbReference>
<reference evidence="5" key="1">
    <citation type="submission" date="2020-12" db="EMBL/GenBank/DDBJ databases">
        <title>Genome sequencing of genetic groups of Flavobacterium columnare.</title>
        <authorList>
            <person name="Waldbieser G.C."/>
            <person name="Griffin M.J."/>
            <person name="LaFrentz B.R."/>
        </authorList>
    </citation>
    <scope>NUCLEOTIDE SEQUENCE</scope>
    <source>
        <strain evidence="5">90-106</strain>
    </source>
</reference>
<dbReference type="Proteomes" id="UP000824721">
    <property type="component" value="Chromosome"/>
</dbReference>
<dbReference type="GO" id="GO:0042742">
    <property type="term" value="P:defense response to bacterium"/>
    <property type="evidence" value="ECO:0007669"/>
    <property type="project" value="UniProtKB-KW"/>
</dbReference>
<comment type="catalytic activity">
    <reaction evidence="4">
        <text>Hydrolysis of (1-&gt;4)-beta-linkages between N-acetylmuramic acid and N-acetyl-D-glucosamine residues in a peptidoglycan and between N-acetyl-D-glucosamine residues in chitodextrins.</text>
        <dbReference type="EC" id="3.2.1.17"/>
    </reaction>
</comment>
<keyword evidence="4" id="KW-0326">Glycosidase</keyword>
<evidence type="ECO:0000256" key="1">
    <source>
        <dbReference type="ARBA" id="ARBA00022529"/>
    </source>
</evidence>
<evidence type="ECO:0000313" key="5">
    <source>
        <dbReference type="EMBL" id="QYS90197.1"/>
    </source>
</evidence>
<comment type="similarity">
    <text evidence="4">Belongs to the glycosyl hydrolase 24 family.</text>
</comment>
<dbReference type="InterPro" id="IPR033907">
    <property type="entry name" value="Endolysin_autolysin"/>
</dbReference>
<dbReference type="AlphaFoldDB" id="A0A8G0P7I0"/>
<dbReference type="GO" id="GO:0003796">
    <property type="term" value="F:lysozyme activity"/>
    <property type="evidence" value="ECO:0007669"/>
    <property type="project" value="UniProtKB-EC"/>
</dbReference>
<keyword evidence="4" id="KW-0378">Hydrolase</keyword>
<protein>
    <recommendedName>
        <fullName evidence="4">Lysozyme</fullName>
        <ecNumber evidence="4">3.2.1.17</ecNumber>
    </recommendedName>
</protein>